<accession>A0A8E0S905</accession>
<protein>
    <submittedName>
        <fullName evidence="1">Uncharacterized protein</fullName>
    </submittedName>
</protein>
<dbReference type="Pfam" id="PF16065">
    <property type="entry name" value="DUF4807"/>
    <property type="match status" value="1"/>
</dbReference>
<sequence length="273" mass="31982">MEAKNSPKAFHLRFTQYNNMRSLIIWHPRNASDNKLVSLNKVEFADIKYHKIYSMVLPVEYFAFLIQLLHSKRFCRNFSVFLNSFNEPMLFVCSEMLCIHHKAFSNIVLASLNKFILLEEAMAWFSTLGGGFSSLGENFISAAEIAGTISVVQLMLAIEIDSPIVQTKARLWFAQSLMQRGFLREAARILRSIYLQWKPQMKWSTPSHQRIDWMVVGLWERLRHLWRLRYRERHACGCCSRSSKTDKYKRFFEFPDLPSLVLKIRGTILSNKS</sequence>
<keyword evidence="2" id="KW-1185">Reference proteome</keyword>
<name>A0A8E0S905_9TREM</name>
<dbReference type="InterPro" id="IPR032072">
    <property type="entry name" value="DUF4807"/>
</dbReference>
<comment type="caution">
    <text evidence="1">The sequence shown here is derived from an EMBL/GenBank/DDBJ whole genome shotgun (WGS) entry which is preliminary data.</text>
</comment>
<reference evidence="1" key="1">
    <citation type="submission" date="2019-05" db="EMBL/GenBank/DDBJ databases">
        <title>Annotation for the trematode Fasciolopsis buski.</title>
        <authorList>
            <person name="Choi Y.-J."/>
        </authorList>
    </citation>
    <scope>NUCLEOTIDE SEQUENCE</scope>
    <source>
        <strain evidence="1">HT</strain>
        <tissue evidence="1">Whole worm</tissue>
    </source>
</reference>
<evidence type="ECO:0000313" key="1">
    <source>
        <dbReference type="EMBL" id="KAA0199961.1"/>
    </source>
</evidence>
<dbReference type="AlphaFoldDB" id="A0A8E0S905"/>
<gene>
    <name evidence="1" type="ORF">FBUS_09711</name>
</gene>
<proteinExistence type="predicted"/>
<dbReference type="PANTHER" id="PTHR36693:SF1">
    <property type="entry name" value="GH02722P"/>
    <property type="match status" value="1"/>
</dbReference>
<dbReference type="PANTHER" id="PTHR36693">
    <property type="entry name" value="GH02722P"/>
    <property type="match status" value="1"/>
</dbReference>
<dbReference type="OrthoDB" id="121932at2759"/>
<evidence type="ECO:0000313" key="2">
    <source>
        <dbReference type="Proteomes" id="UP000728185"/>
    </source>
</evidence>
<dbReference type="EMBL" id="LUCM01000816">
    <property type="protein sequence ID" value="KAA0199961.1"/>
    <property type="molecule type" value="Genomic_DNA"/>
</dbReference>
<organism evidence="1 2">
    <name type="scientific">Fasciolopsis buskii</name>
    <dbReference type="NCBI Taxonomy" id="27845"/>
    <lineage>
        <taxon>Eukaryota</taxon>
        <taxon>Metazoa</taxon>
        <taxon>Spiralia</taxon>
        <taxon>Lophotrochozoa</taxon>
        <taxon>Platyhelminthes</taxon>
        <taxon>Trematoda</taxon>
        <taxon>Digenea</taxon>
        <taxon>Plagiorchiida</taxon>
        <taxon>Echinostomata</taxon>
        <taxon>Echinostomatoidea</taxon>
        <taxon>Fasciolidae</taxon>
        <taxon>Fasciolopsis</taxon>
    </lineage>
</organism>
<dbReference type="Proteomes" id="UP000728185">
    <property type="component" value="Unassembled WGS sequence"/>
</dbReference>